<accession>A0A183ERI3</accession>
<keyword evidence="3" id="KW-1185">Reference proteome</keyword>
<name>A0A183ERI3_9BILA</name>
<reference evidence="4" key="1">
    <citation type="submission" date="2016-06" db="UniProtKB">
        <authorList>
            <consortium name="WormBaseParasite"/>
        </authorList>
    </citation>
    <scope>IDENTIFICATION</scope>
</reference>
<proteinExistence type="predicted"/>
<protein>
    <submittedName>
        <fullName evidence="4">GCV_T domain-containing protein</fullName>
    </submittedName>
</protein>
<dbReference type="PANTHER" id="PTHR43757">
    <property type="entry name" value="AMINOMETHYLTRANSFERASE"/>
    <property type="match status" value="1"/>
</dbReference>
<dbReference type="InterPro" id="IPR028896">
    <property type="entry name" value="GcvT/YgfZ/DmdA"/>
</dbReference>
<sequence length="169" mass="19116">MFYNWSYTNRLAGRPTERVSGIYSRLEKEGCFHLFRNGWEVRGKDAEKFLDYILTNKSPPPGGVSSALMLTRKGNIFSPVELFHHDQFRSEYLLISDPERESRDINWMKRAASELQANVEISGVSEYLASLAIVGPKSRAVLEELTKSDLGFDQSAAKLMRLDAVPVLA</sequence>
<dbReference type="GO" id="GO:0005739">
    <property type="term" value="C:mitochondrion"/>
    <property type="evidence" value="ECO:0007669"/>
    <property type="project" value="TreeGrafter"/>
</dbReference>
<evidence type="ECO:0000313" key="2">
    <source>
        <dbReference type="EMBL" id="VDN41658.1"/>
    </source>
</evidence>
<dbReference type="Gene3D" id="3.30.70.1400">
    <property type="entry name" value="Aminomethyltransferase beta-barrel domains"/>
    <property type="match status" value="1"/>
</dbReference>
<evidence type="ECO:0000259" key="1">
    <source>
        <dbReference type="Pfam" id="PF01571"/>
    </source>
</evidence>
<organism evidence="4">
    <name type="scientific">Gongylonema pulchrum</name>
    <dbReference type="NCBI Taxonomy" id="637853"/>
    <lineage>
        <taxon>Eukaryota</taxon>
        <taxon>Metazoa</taxon>
        <taxon>Ecdysozoa</taxon>
        <taxon>Nematoda</taxon>
        <taxon>Chromadorea</taxon>
        <taxon>Rhabditida</taxon>
        <taxon>Spirurina</taxon>
        <taxon>Spiruromorpha</taxon>
        <taxon>Spiruroidea</taxon>
        <taxon>Gongylonematidae</taxon>
        <taxon>Gongylonema</taxon>
    </lineage>
</organism>
<evidence type="ECO:0000313" key="3">
    <source>
        <dbReference type="Proteomes" id="UP000271098"/>
    </source>
</evidence>
<dbReference type="AlphaFoldDB" id="A0A183ERI3"/>
<dbReference type="Pfam" id="PF01571">
    <property type="entry name" value="GCV_T"/>
    <property type="match status" value="1"/>
</dbReference>
<dbReference type="SUPFAM" id="SSF103025">
    <property type="entry name" value="Folate-binding domain"/>
    <property type="match status" value="1"/>
</dbReference>
<dbReference type="EMBL" id="UYRT01098240">
    <property type="protein sequence ID" value="VDN41658.1"/>
    <property type="molecule type" value="Genomic_DNA"/>
</dbReference>
<dbReference type="Proteomes" id="UP000271098">
    <property type="component" value="Unassembled WGS sequence"/>
</dbReference>
<dbReference type="WBParaSite" id="GPUH_0002360401-mRNA-1">
    <property type="protein sequence ID" value="GPUH_0002360401-mRNA-1"/>
    <property type="gene ID" value="GPUH_0002360401"/>
</dbReference>
<feature type="domain" description="GCVT N-terminal" evidence="1">
    <location>
        <begin position="39"/>
        <end position="161"/>
    </location>
</feature>
<evidence type="ECO:0000313" key="4">
    <source>
        <dbReference type="WBParaSite" id="GPUH_0002360401-mRNA-1"/>
    </source>
</evidence>
<dbReference type="Gene3D" id="3.30.1360.120">
    <property type="entry name" value="Probable tRNA modification gtpase trme, domain 1"/>
    <property type="match status" value="1"/>
</dbReference>
<reference evidence="2 3" key="2">
    <citation type="submission" date="2018-11" db="EMBL/GenBank/DDBJ databases">
        <authorList>
            <consortium name="Pathogen Informatics"/>
        </authorList>
    </citation>
    <scope>NUCLEOTIDE SEQUENCE [LARGE SCALE GENOMIC DNA]</scope>
</reference>
<gene>
    <name evidence="2" type="ORF">GPUH_LOCUS23574</name>
</gene>
<dbReference type="OrthoDB" id="498204at2759"/>
<dbReference type="InterPro" id="IPR006222">
    <property type="entry name" value="GCVT_N"/>
</dbReference>
<dbReference type="InterPro" id="IPR027266">
    <property type="entry name" value="TrmE/GcvT-like"/>
</dbReference>
<dbReference type="PANTHER" id="PTHR43757:SF2">
    <property type="entry name" value="AMINOMETHYLTRANSFERASE, MITOCHONDRIAL"/>
    <property type="match status" value="1"/>
</dbReference>